<accession>A0A7W7SQF4</accession>
<comment type="caution">
    <text evidence="1">The sequence shown here is derived from an EMBL/GenBank/DDBJ whole genome shotgun (WGS) entry which is preliminary data.</text>
</comment>
<gene>
    <name evidence="1" type="ORF">FHR38_002781</name>
</gene>
<dbReference type="AlphaFoldDB" id="A0A7W7SQF4"/>
<dbReference type="PANTHER" id="PTHR47271">
    <property type="entry name" value="ARGININE DEIMINASE"/>
    <property type="match status" value="1"/>
</dbReference>
<protein>
    <submittedName>
        <fullName evidence="1">N-dimethylarginine dimethylaminohydrolase</fullName>
    </submittedName>
</protein>
<dbReference type="Proteomes" id="UP000578819">
    <property type="component" value="Unassembled WGS sequence"/>
</dbReference>
<evidence type="ECO:0000313" key="1">
    <source>
        <dbReference type="EMBL" id="MBB4959048.1"/>
    </source>
</evidence>
<evidence type="ECO:0000313" key="2">
    <source>
        <dbReference type="Proteomes" id="UP000578819"/>
    </source>
</evidence>
<name>A0A7W7SQF4_9ACTN</name>
<keyword evidence="2" id="KW-1185">Reference proteome</keyword>
<dbReference type="GO" id="GO:0019546">
    <property type="term" value="P:L-arginine deiminase pathway"/>
    <property type="evidence" value="ECO:0007669"/>
    <property type="project" value="TreeGrafter"/>
</dbReference>
<dbReference type="GO" id="GO:0016990">
    <property type="term" value="F:arginine deiminase activity"/>
    <property type="evidence" value="ECO:0007669"/>
    <property type="project" value="TreeGrafter"/>
</dbReference>
<dbReference type="PANTHER" id="PTHR47271:SF2">
    <property type="entry name" value="ARGININE DEIMINASE"/>
    <property type="match status" value="1"/>
</dbReference>
<organism evidence="1 2">
    <name type="scientific">Micromonospora polyrhachis</name>
    <dbReference type="NCBI Taxonomy" id="1282883"/>
    <lineage>
        <taxon>Bacteria</taxon>
        <taxon>Bacillati</taxon>
        <taxon>Actinomycetota</taxon>
        <taxon>Actinomycetes</taxon>
        <taxon>Micromonosporales</taxon>
        <taxon>Micromonosporaceae</taxon>
        <taxon>Micromonospora</taxon>
    </lineage>
</organism>
<dbReference type="EMBL" id="JACHJW010000001">
    <property type="protein sequence ID" value="MBB4959048.1"/>
    <property type="molecule type" value="Genomic_DNA"/>
</dbReference>
<keyword evidence="1" id="KW-0378">Hydrolase</keyword>
<dbReference type="Gene3D" id="3.75.10.10">
    <property type="entry name" value="L-arginine/glycine Amidinotransferase, Chain A"/>
    <property type="match status" value="1"/>
</dbReference>
<dbReference type="Pfam" id="PF19420">
    <property type="entry name" value="DDAH_eukar"/>
    <property type="match status" value="1"/>
</dbReference>
<dbReference type="SUPFAM" id="SSF55909">
    <property type="entry name" value="Pentein"/>
    <property type="match status" value="1"/>
</dbReference>
<reference evidence="1 2" key="1">
    <citation type="submission" date="2020-08" db="EMBL/GenBank/DDBJ databases">
        <title>Sequencing the genomes of 1000 actinobacteria strains.</title>
        <authorList>
            <person name="Klenk H.-P."/>
        </authorList>
    </citation>
    <scope>NUCLEOTIDE SEQUENCE [LARGE SCALE GENOMIC DNA]</scope>
    <source>
        <strain evidence="1 2">DSM 45886</strain>
    </source>
</reference>
<sequence>MSHQQIPRKRTFLMCSPEHFEVTYAINPWMDPAVSVDRTSAVHQWGRLRETLVGLGHTVHLLTPEAGLPDMVYAANGAFVVDGTVYGARFKHEQRTAEAQAHQAFYETHGWRYVAAAETNEGEGDFAYLPEAHGGLILAGYGFRTEPVAHAEAQEVLGRPVVSLRLVDPRFYHLDTALTVLDDRTISYFPGAFSHAAQRVLVQLFPDAVIADEVDAFAFGLNLVSDGRNVVLNSAATGLAAKLEAAGYTPVPVELTELRKGGGSVKCCVAELRH</sequence>
<dbReference type="NCBIfam" id="NF045659">
    <property type="entry name" value="DiMArgaseDdahMtb"/>
    <property type="match status" value="1"/>
</dbReference>
<proteinExistence type="predicted"/>